<dbReference type="InterPro" id="IPR018060">
    <property type="entry name" value="HTH_AraC"/>
</dbReference>
<dbReference type="EMBL" id="VLLE01000003">
    <property type="protein sequence ID" value="TWI83258.1"/>
    <property type="molecule type" value="Genomic_DNA"/>
</dbReference>
<dbReference type="RefSeq" id="WP_144885332.1">
    <property type="nucleotide sequence ID" value="NZ_VLLE01000003.1"/>
</dbReference>
<keyword evidence="2" id="KW-0804">Transcription</keyword>
<proteinExistence type="predicted"/>
<sequence>MTISYEARNLGILAPATALPNNIKGTLLSEAALYTFTNAETSIVVQQIKTTSCTFLLKQCSSTVPVQLYTAQHTHNWLLQALIEGDKTMTEQLQHPGTLLKNQVCFTPLLQQAYITSFQTPGNYTLVEILPAETLVNEFTALFPSIIKQAAEQTTAIDTELQQNIHAIRTARMSGNLWNYFLQARIRDILFHTCNNLTAATHKHHHIKEADIIAINKAAEIITADLAVHLTIPELARKVQLNEFKLKKYFRQLHGKSIYEFLVYQRMQKAKELLLQNKSVKEVAAIVGYRPSDLTMVFFQHFNMYPSEFRNSNK</sequence>
<evidence type="ECO:0000256" key="2">
    <source>
        <dbReference type="ARBA" id="ARBA00023163"/>
    </source>
</evidence>
<dbReference type="SMART" id="SM00342">
    <property type="entry name" value="HTH_ARAC"/>
    <property type="match status" value="1"/>
</dbReference>
<evidence type="ECO:0000313" key="4">
    <source>
        <dbReference type="EMBL" id="TWI83258.1"/>
    </source>
</evidence>
<accession>A0A562SPY2</accession>
<comment type="caution">
    <text evidence="4">The sequence shown here is derived from an EMBL/GenBank/DDBJ whole genome shotgun (WGS) entry which is preliminary data.</text>
</comment>
<dbReference type="Pfam" id="PF12833">
    <property type="entry name" value="HTH_18"/>
    <property type="match status" value="1"/>
</dbReference>
<evidence type="ECO:0000256" key="1">
    <source>
        <dbReference type="ARBA" id="ARBA00023015"/>
    </source>
</evidence>
<gene>
    <name evidence="4" type="ORF">IQ13_1366</name>
</gene>
<keyword evidence="1" id="KW-0805">Transcription regulation</keyword>
<dbReference type="PANTHER" id="PTHR47893:SF1">
    <property type="entry name" value="REGULATORY PROTEIN PCHR"/>
    <property type="match status" value="1"/>
</dbReference>
<dbReference type="OrthoDB" id="669939at2"/>
<reference evidence="4 5" key="1">
    <citation type="journal article" date="2015" name="Stand. Genomic Sci.">
        <title>Genomic Encyclopedia of Bacterial and Archaeal Type Strains, Phase III: the genomes of soil and plant-associated and newly described type strains.</title>
        <authorList>
            <person name="Whitman W.B."/>
            <person name="Woyke T."/>
            <person name="Klenk H.P."/>
            <person name="Zhou Y."/>
            <person name="Lilburn T.G."/>
            <person name="Beck B.J."/>
            <person name="De Vos P."/>
            <person name="Vandamme P."/>
            <person name="Eisen J.A."/>
            <person name="Garrity G."/>
            <person name="Hugenholtz P."/>
            <person name="Kyrpides N.C."/>
        </authorList>
    </citation>
    <scope>NUCLEOTIDE SEQUENCE [LARGE SCALE GENOMIC DNA]</scope>
    <source>
        <strain evidence="4 5">CGMCC 1.7271</strain>
    </source>
</reference>
<dbReference type="AlphaFoldDB" id="A0A562SPY2"/>
<feature type="domain" description="HTH araC/xylS-type" evidence="3">
    <location>
        <begin position="216"/>
        <end position="312"/>
    </location>
</feature>
<organism evidence="4 5">
    <name type="scientific">Lacibacter cauensis</name>
    <dbReference type="NCBI Taxonomy" id="510947"/>
    <lineage>
        <taxon>Bacteria</taxon>
        <taxon>Pseudomonadati</taxon>
        <taxon>Bacteroidota</taxon>
        <taxon>Chitinophagia</taxon>
        <taxon>Chitinophagales</taxon>
        <taxon>Chitinophagaceae</taxon>
        <taxon>Lacibacter</taxon>
    </lineage>
</organism>
<name>A0A562SPY2_9BACT</name>
<dbReference type="GO" id="GO:0043565">
    <property type="term" value="F:sequence-specific DNA binding"/>
    <property type="evidence" value="ECO:0007669"/>
    <property type="project" value="InterPro"/>
</dbReference>
<dbReference type="GO" id="GO:0003700">
    <property type="term" value="F:DNA-binding transcription factor activity"/>
    <property type="evidence" value="ECO:0007669"/>
    <property type="project" value="InterPro"/>
</dbReference>
<dbReference type="InterPro" id="IPR053142">
    <property type="entry name" value="PchR_regulatory_protein"/>
</dbReference>
<dbReference type="PANTHER" id="PTHR47893">
    <property type="entry name" value="REGULATORY PROTEIN PCHR"/>
    <property type="match status" value="1"/>
</dbReference>
<dbReference type="SUPFAM" id="SSF46689">
    <property type="entry name" value="Homeodomain-like"/>
    <property type="match status" value="1"/>
</dbReference>
<evidence type="ECO:0000259" key="3">
    <source>
        <dbReference type="PROSITE" id="PS01124"/>
    </source>
</evidence>
<evidence type="ECO:0000313" key="5">
    <source>
        <dbReference type="Proteomes" id="UP000316167"/>
    </source>
</evidence>
<dbReference type="Proteomes" id="UP000316167">
    <property type="component" value="Unassembled WGS sequence"/>
</dbReference>
<keyword evidence="4" id="KW-0238">DNA-binding</keyword>
<protein>
    <submittedName>
        <fullName evidence="4">AraC-like DNA-binding protein</fullName>
    </submittedName>
</protein>
<keyword evidence="5" id="KW-1185">Reference proteome</keyword>
<dbReference type="InterPro" id="IPR009057">
    <property type="entry name" value="Homeodomain-like_sf"/>
</dbReference>
<dbReference type="PROSITE" id="PS01124">
    <property type="entry name" value="HTH_ARAC_FAMILY_2"/>
    <property type="match status" value="1"/>
</dbReference>
<dbReference type="Gene3D" id="1.10.10.60">
    <property type="entry name" value="Homeodomain-like"/>
    <property type="match status" value="1"/>
</dbReference>